<dbReference type="SUPFAM" id="SSF52540">
    <property type="entry name" value="P-loop containing nucleoside triphosphate hydrolases"/>
    <property type="match status" value="1"/>
</dbReference>
<dbReference type="PANTHER" id="PTHR43297:SF2">
    <property type="entry name" value="DIPEPTIDE TRANSPORT ATP-BINDING PROTEIN DPPD"/>
    <property type="match status" value="1"/>
</dbReference>
<dbReference type="Proteomes" id="UP000005262">
    <property type="component" value="Chromosome"/>
</dbReference>
<gene>
    <name evidence="9" type="ordered locus">Desmer_0563</name>
</gene>
<dbReference type="RefSeq" id="WP_014901525.1">
    <property type="nucleotide sequence ID" value="NC_018515.1"/>
</dbReference>
<protein>
    <submittedName>
        <fullName evidence="9">Oligopeptide/dipeptide ABC transporter, ATP-binding protein</fullName>
    </submittedName>
</protein>
<keyword evidence="4" id="KW-1003">Cell membrane</keyword>
<dbReference type="GO" id="GO:0005886">
    <property type="term" value="C:plasma membrane"/>
    <property type="evidence" value="ECO:0007669"/>
    <property type="project" value="UniProtKB-SubCell"/>
</dbReference>
<dbReference type="GO" id="GO:0016887">
    <property type="term" value="F:ATP hydrolysis activity"/>
    <property type="evidence" value="ECO:0007669"/>
    <property type="project" value="InterPro"/>
</dbReference>
<keyword evidence="6 9" id="KW-0067">ATP-binding</keyword>
<evidence type="ECO:0000256" key="6">
    <source>
        <dbReference type="ARBA" id="ARBA00022840"/>
    </source>
</evidence>
<reference evidence="9 10" key="1">
    <citation type="journal article" date="2012" name="J. Bacteriol.">
        <title>Complete genome sequences of Desulfosporosinus orientis DSM765T, Desulfosporosinus youngiae DSM17734T, Desulfosporosinus meridiei DSM13257T, and Desulfosporosinus acidiphilus DSM22704T.</title>
        <authorList>
            <person name="Pester M."/>
            <person name="Brambilla E."/>
            <person name="Alazard D."/>
            <person name="Rattei T."/>
            <person name="Weinmaier T."/>
            <person name="Han J."/>
            <person name="Lucas S."/>
            <person name="Lapidus A."/>
            <person name="Cheng J.F."/>
            <person name="Goodwin L."/>
            <person name="Pitluck S."/>
            <person name="Peters L."/>
            <person name="Ovchinnikova G."/>
            <person name="Teshima H."/>
            <person name="Detter J.C."/>
            <person name="Han C.S."/>
            <person name="Tapia R."/>
            <person name="Land M.L."/>
            <person name="Hauser L."/>
            <person name="Kyrpides N.C."/>
            <person name="Ivanova N.N."/>
            <person name="Pagani I."/>
            <person name="Huntmann M."/>
            <person name="Wei C.L."/>
            <person name="Davenport K.W."/>
            <person name="Daligault H."/>
            <person name="Chain P.S."/>
            <person name="Chen A."/>
            <person name="Mavromatis K."/>
            <person name="Markowitz V."/>
            <person name="Szeto E."/>
            <person name="Mikhailova N."/>
            <person name="Pati A."/>
            <person name="Wagner M."/>
            <person name="Woyke T."/>
            <person name="Ollivier B."/>
            <person name="Klenk H.P."/>
            <person name="Spring S."/>
            <person name="Loy A."/>
        </authorList>
    </citation>
    <scope>NUCLEOTIDE SEQUENCE [LARGE SCALE GENOMIC DNA]</scope>
    <source>
        <strain evidence="10">ATCC BAA-275 / DSM 13257 / NCIMB 13706 / S10</strain>
    </source>
</reference>
<dbReference type="GO" id="GO:0005524">
    <property type="term" value="F:ATP binding"/>
    <property type="evidence" value="ECO:0007669"/>
    <property type="project" value="UniProtKB-KW"/>
</dbReference>
<comment type="subcellular location">
    <subcellularLocation>
        <location evidence="1">Cell membrane</location>
        <topology evidence="1">Peripheral membrane protein</topology>
    </subcellularLocation>
</comment>
<evidence type="ECO:0000256" key="4">
    <source>
        <dbReference type="ARBA" id="ARBA00022475"/>
    </source>
</evidence>
<dbReference type="eggNOG" id="COG0444">
    <property type="taxonomic scope" value="Bacteria"/>
</dbReference>
<dbReference type="NCBIfam" id="TIGR01727">
    <property type="entry name" value="oligo_HPY"/>
    <property type="match status" value="1"/>
</dbReference>
<dbReference type="PANTHER" id="PTHR43297">
    <property type="entry name" value="OLIGOPEPTIDE TRANSPORT ATP-BINDING PROTEIN APPD"/>
    <property type="match status" value="1"/>
</dbReference>
<dbReference type="InterPro" id="IPR003593">
    <property type="entry name" value="AAA+_ATPase"/>
</dbReference>
<name>J7IU04_DESMD</name>
<dbReference type="Pfam" id="PF08352">
    <property type="entry name" value="oligo_HPY"/>
    <property type="match status" value="1"/>
</dbReference>
<dbReference type="AlphaFoldDB" id="J7IU04"/>
<keyword evidence="10" id="KW-1185">Reference proteome</keyword>
<dbReference type="Pfam" id="PF00005">
    <property type="entry name" value="ABC_tran"/>
    <property type="match status" value="1"/>
</dbReference>
<dbReference type="InterPro" id="IPR050388">
    <property type="entry name" value="ABC_Ni/Peptide_Import"/>
</dbReference>
<reference evidence="10" key="2">
    <citation type="submission" date="2012-08" db="EMBL/GenBank/DDBJ databases">
        <title>Finished genome of Desulfosporosinus meridiei DSM 13257.</title>
        <authorList>
            <person name="Huntemann M."/>
            <person name="Wei C.-L."/>
            <person name="Han J."/>
            <person name="Detter J.C."/>
            <person name="Han C."/>
            <person name="Davenport K."/>
            <person name="Daligault H."/>
            <person name="Erkkila T."/>
            <person name="Gu W."/>
            <person name="Munk A.C.C."/>
            <person name="Teshima H."/>
            <person name="Xu Y."/>
            <person name="Chain P."/>
            <person name="Tapia R."/>
            <person name="Chen A."/>
            <person name="Krypides N."/>
            <person name="Mavromatis K."/>
            <person name="Markowitz V."/>
            <person name="Szeto E."/>
            <person name="Ivanova N."/>
            <person name="Mikhailova N."/>
            <person name="Ovchinnikova G."/>
            <person name="Pagani I."/>
            <person name="Pati A."/>
            <person name="Goodwin L."/>
            <person name="Peters L."/>
            <person name="Pitluck S."/>
            <person name="Woyke T."/>
            <person name="Pester M."/>
            <person name="Spring S."/>
            <person name="Ollivier B."/>
            <person name="Rattei T."/>
            <person name="Klenk H.-P."/>
            <person name="Wagner M."/>
            <person name="Loy A."/>
        </authorList>
    </citation>
    <scope>NUCLEOTIDE SEQUENCE [LARGE SCALE GENOMIC DNA]</scope>
    <source>
        <strain evidence="10">ATCC BAA-275 / DSM 13257 / NCIMB 13706 / S10</strain>
    </source>
</reference>
<proteinExistence type="inferred from homology"/>
<dbReference type="FunFam" id="3.40.50.300:FF:000016">
    <property type="entry name" value="Oligopeptide ABC transporter ATP-binding component"/>
    <property type="match status" value="1"/>
</dbReference>
<dbReference type="InterPro" id="IPR013563">
    <property type="entry name" value="Oligopep_ABC_C"/>
</dbReference>
<dbReference type="CDD" id="cd03257">
    <property type="entry name" value="ABC_NikE_OppD_transporters"/>
    <property type="match status" value="1"/>
</dbReference>
<evidence type="ECO:0000256" key="7">
    <source>
        <dbReference type="ARBA" id="ARBA00023136"/>
    </source>
</evidence>
<keyword evidence="7" id="KW-0472">Membrane</keyword>
<evidence type="ECO:0000256" key="3">
    <source>
        <dbReference type="ARBA" id="ARBA00022448"/>
    </source>
</evidence>
<feature type="domain" description="ABC transporter" evidence="8">
    <location>
        <begin position="8"/>
        <end position="258"/>
    </location>
</feature>
<dbReference type="PROSITE" id="PS50893">
    <property type="entry name" value="ABC_TRANSPORTER_2"/>
    <property type="match status" value="1"/>
</dbReference>
<dbReference type="EMBL" id="CP003629">
    <property type="protein sequence ID" value="AFQ42603.1"/>
    <property type="molecule type" value="Genomic_DNA"/>
</dbReference>
<evidence type="ECO:0000256" key="5">
    <source>
        <dbReference type="ARBA" id="ARBA00022741"/>
    </source>
</evidence>
<dbReference type="InterPro" id="IPR003439">
    <property type="entry name" value="ABC_transporter-like_ATP-bd"/>
</dbReference>
<evidence type="ECO:0000313" key="10">
    <source>
        <dbReference type="Proteomes" id="UP000005262"/>
    </source>
</evidence>
<evidence type="ECO:0000259" key="8">
    <source>
        <dbReference type="PROSITE" id="PS50893"/>
    </source>
</evidence>
<dbReference type="HOGENOM" id="CLU_000604_1_23_9"/>
<evidence type="ECO:0000256" key="1">
    <source>
        <dbReference type="ARBA" id="ARBA00004202"/>
    </source>
</evidence>
<dbReference type="GO" id="GO:0015833">
    <property type="term" value="P:peptide transport"/>
    <property type="evidence" value="ECO:0007669"/>
    <property type="project" value="InterPro"/>
</dbReference>
<dbReference type="OrthoDB" id="9779287at2"/>
<dbReference type="Gene3D" id="3.40.50.300">
    <property type="entry name" value="P-loop containing nucleotide triphosphate hydrolases"/>
    <property type="match status" value="1"/>
</dbReference>
<dbReference type="InterPro" id="IPR017871">
    <property type="entry name" value="ABC_transporter-like_CS"/>
</dbReference>
<dbReference type="STRING" id="768704.Desmer_0563"/>
<keyword evidence="5" id="KW-0547">Nucleotide-binding</keyword>
<comment type="similarity">
    <text evidence="2">Belongs to the ABC transporter superfamily.</text>
</comment>
<dbReference type="KEGG" id="dmi:Desmer_0563"/>
<organism evidence="9 10">
    <name type="scientific">Desulfosporosinus meridiei (strain ATCC BAA-275 / DSM 13257 / KCTC 12902 / NCIMB 13706 / S10)</name>
    <dbReference type="NCBI Taxonomy" id="768704"/>
    <lineage>
        <taxon>Bacteria</taxon>
        <taxon>Bacillati</taxon>
        <taxon>Bacillota</taxon>
        <taxon>Clostridia</taxon>
        <taxon>Eubacteriales</taxon>
        <taxon>Desulfitobacteriaceae</taxon>
        <taxon>Desulfosporosinus</taxon>
    </lineage>
</organism>
<dbReference type="SMART" id="SM00382">
    <property type="entry name" value="AAA"/>
    <property type="match status" value="1"/>
</dbReference>
<dbReference type="InterPro" id="IPR027417">
    <property type="entry name" value="P-loop_NTPase"/>
</dbReference>
<evidence type="ECO:0000313" key="9">
    <source>
        <dbReference type="EMBL" id="AFQ42603.1"/>
    </source>
</evidence>
<dbReference type="PROSITE" id="PS00211">
    <property type="entry name" value="ABC_TRANSPORTER_1"/>
    <property type="match status" value="1"/>
</dbReference>
<accession>J7IU04</accession>
<sequence length="345" mass="37759">MKRTETILKISDLQVAFERGKRSLPVIEGLNLELLRGKVLGLVGESGCGKSMTALSVLRLLPSGGRITGGEILLDNENLLELSKGEMRRIRGKRIGMIFQDPNSALNPVRRVGSQFIETLQTHLSLERPKAKMMAESMLSTLGLSGPERLMRCYPFQLSGGMRQRVMIALALSLQPDVLLADEPTTALDVTVQAQILAEMKKLQDQFKTAILLVSHNLGVIAQLCDEVAVMYGGTIVETGTVEALFTQTAHPYTQGLLYAIPHLYKSRGQTLSIIKGQPPEAGRIPQGCPFAPRCGAALEICRRSRPTLQQTGDDPGHQRACHFPLTWTAKQHTAQSLSRKVVSS</sequence>
<keyword evidence="3" id="KW-0813">Transport</keyword>
<evidence type="ECO:0000256" key="2">
    <source>
        <dbReference type="ARBA" id="ARBA00005417"/>
    </source>
</evidence>